<dbReference type="InterPro" id="IPR021474">
    <property type="entry name" value="DUF3127"/>
</dbReference>
<proteinExistence type="predicted"/>
<reference evidence="2" key="1">
    <citation type="submission" date="2012-02" db="EMBL/GenBank/DDBJ databases">
        <title>The complete genome of Solitalea canadensis DSM 3403.</title>
        <authorList>
            <consortium name="US DOE Joint Genome Institute (JGI-PGF)"/>
            <person name="Lucas S."/>
            <person name="Copeland A."/>
            <person name="Lapidus A."/>
            <person name="Glavina del Rio T."/>
            <person name="Dalin E."/>
            <person name="Tice H."/>
            <person name="Bruce D."/>
            <person name="Goodwin L."/>
            <person name="Pitluck S."/>
            <person name="Peters L."/>
            <person name="Ovchinnikova G."/>
            <person name="Lu M."/>
            <person name="Kyrpides N."/>
            <person name="Mavromatis K."/>
            <person name="Ivanova N."/>
            <person name="Brettin T."/>
            <person name="Detter J.C."/>
            <person name="Han C."/>
            <person name="Larimer F."/>
            <person name="Land M."/>
            <person name="Hauser L."/>
            <person name="Markowitz V."/>
            <person name="Cheng J.-F."/>
            <person name="Hugenholtz P."/>
            <person name="Woyke T."/>
            <person name="Wu D."/>
            <person name="Spring S."/>
            <person name="Schroeder M."/>
            <person name="Kopitz M."/>
            <person name="Brambilla E."/>
            <person name="Klenk H.-P."/>
            <person name="Eisen J.A."/>
        </authorList>
    </citation>
    <scope>NUCLEOTIDE SEQUENCE</scope>
    <source>
        <strain evidence="2">DSM 3403</strain>
    </source>
</reference>
<feature type="region of interest" description="Disordered" evidence="1">
    <location>
        <begin position="99"/>
        <end position="126"/>
    </location>
</feature>
<evidence type="ECO:0000256" key="1">
    <source>
        <dbReference type="SAM" id="MobiDB-lite"/>
    </source>
</evidence>
<dbReference type="EMBL" id="CP003349">
    <property type="protein sequence ID" value="AFD08937.1"/>
    <property type="molecule type" value="Genomic_DNA"/>
</dbReference>
<organism evidence="2 3">
    <name type="scientific">Solitalea canadensis (strain ATCC 29591 / DSM 3403 / JCM 21819 / LMG 8368 / NBRC 15130 / NCIMB 12057 / USAM 9D)</name>
    <name type="common">Flexibacter canadensis</name>
    <dbReference type="NCBI Taxonomy" id="929556"/>
    <lineage>
        <taxon>Bacteria</taxon>
        <taxon>Pseudomonadati</taxon>
        <taxon>Bacteroidota</taxon>
        <taxon>Sphingobacteriia</taxon>
        <taxon>Sphingobacteriales</taxon>
        <taxon>Sphingobacteriaceae</taxon>
        <taxon>Solitalea</taxon>
    </lineage>
</organism>
<dbReference type="RefSeq" id="WP_014682160.1">
    <property type="nucleotide sequence ID" value="NC_017770.1"/>
</dbReference>
<dbReference type="HOGENOM" id="CLU_109792_0_1_10"/>
<dbReference type="Pfam" id="PF11325">
    <property type="entry name" value="DUF3127"/>
    <property type="match status" value="1"/>
</dbReference>
<dbReference type="STRING" id="929556.Solca_3942"/>
<sequence>MDIKGKVHEISEVMEVTSSFRKRELVIEYAENPSYPEFIKFEAIQDRVSLMDKCKVGDMVEVSFNLKGRAWNNPKTGKTDYFNTLQIWRVTTLGANAMGAPMEETPSSFTPPDISNAPGEEDDLPF</sequence>
<evidence type="ECO:0000313" key="2">
    <source>
        <dbReference type="EMBL" id="AFD08937.1"/>
    </source>
</evidence>
<name>H8KM15_SOLCM</name>
<protein>
    <recommendedName>
        <fullName evidence="4">DUF3127 domain-containing protein</fullName>
    </recommendedName>
</protein>
<dbReference type="AlphaFoldDB" id="H8KM15"/>
<evidence type="ECO:0000313" key="3">
    <source>
        <dbReference type="Proteomes" id="UP000007590"/>
    </source>
</evidence>
<keyword evidence="3" id="KW-1185">Reference proteome</keyword>
<dbReference type="KEGG" id="scn:Solca_3942"/>
<evidence type="ECO:0008006" key="4">
    <source>
        <dbReference type="Google" id="ProtNLM"/>
    </source>
</evidence>
<dbReference type="OrthoDB" id="598142at2"/>
<gene>
    <name evidence="2" type="ordered locus">Solca_3942</name>
</gene>
<accession>H8KM15</accession>
<dbReference type="eggNOG" id="COG0629">
    <property type="taxonomic scope" value="Bacteria"/>
</dbReference>
<dbReference type="Proteomes" id="UP000007590">
    <property type="component" value="Chromosome"/>
</dbReference>